<organism evidence="1 2">
    <name type="scientific">Chromatium okenii</name>
    <dbReference type="NCBI Taxonomy" id="61644"/>
    <lineage>
        <taxon>Bacteria</taxon>
        <taxon>Pseudomonadati</taxon>
        <taxon>Pseudomonadota</taxon>
        <taxon>Gammaproteobacteria</taxon>
        <taxon>Chromatiales</taxon>
        <taxon>Chromatiaceae</taxon>
        <taxon>Chromatium</taxon>
    </lineage>
</organism>
<dbReference type="Proteomes" id="UP000239936">
    <property type="component" value="Unassembled WGS sequence"/>
</dbReference>
<dbReference type="RefSeq" id="WP_105074510.1">
    <property type="nucleotide sequence ID" value="NZ_PPGH01000037.1"/>
</dbReference>
<dbReference type="Pfam" id="PF11042">
    <property type="entry name" value="DUF2750"/>
    <property type="match status" value="1"/>
</dbReference>
<keyword evidence="2" id="KW-1185">Reference proteome</keyword>
<sequence>MSTVRSADAITRIFELSTAERYDLFLTEVTENAQVWTLKGEGGFVSFSDDEGLDYFPFWPASEFANTLANDDWSDCQPEPLPLAVFMERWLIGMADDDRLVAVFPALDGSCMVSDPLSLRDDLIAITQQLNLDLGAHNSKDAHTGQ</sequence>
<name>A0A2S7XPY1_9GAMM</name>
<comment type="caution">
    <text evidence="1">The sequence shown here is derived from an EMBL/GenBank/DDBJ whole genome shotgun (WGS) entry which is preliminary data.</text>
</comment>
<reference evidence="1 2" key="1">
    <citation type="submission" date="2018-01" db="EMBL/GenBank/DDBJ databases">
        <title>The complete genome sequence of Chromatium okenii LaCa, a purple sulfur bacterium with a turbulent life.</title>
        <authorList>
            <person name="Luedin S.M."/>
            <person name="Liechti N."/>
            <person name="Storelli N."/>
            <person name="Danza F."/>
            <person name="Wittwer M."/>
            <person name="Pothier J.F."/>
            <person name="Tonolla M.A."/>
        </authorList>
    </citation>
    <scope>NUCLEOTIDE SEQUENCE [LARGE SCALE GENOMIC DNA]</scope>
    <source>
        <strain evidence="1 2">LaCa</strain>
    </source>
</reference>
<accession>A0A2S7XPY1</accession>
<dbReference type="EMBL" id="PPGH01000037">
    <property type="protein sequence ID" value="PQJ95482.1"/>
    <property type="molecule type" value="Genomic_DNA"/>
</dbReference>
<dbReference type="AlphaFoldDB" id="A0A2S7XPY1"/>
<dbReference type="OrthoDB" id="2936081at2"/>
<gene>
    <name evidence="1" type="ORF">CXB77_14950</name>
</gene>
<proteinExistence type="predicted"/>
<evidence type="ECO:0000313" key="1">
    <source>
        <dbReference type="EMBL" id="PQJ95482.1"/>
    </source>
</evidence>
<evidence type="ECO:0000313" key="2">
    <source>
        <dbReference type="Proteomes" id="UP000239936"/>
    </source>
</evidence>
<dbReference type="InterPro" id="IPR021284">
    <property type="entry name" value="DUF2750"/>
</dbReference>
<protein>
    <submittedName>
        <fullName evidence="1">DUF2750 domain-containing protein</fullName>
    </submittedName>
</protein>